<dbReference type="OrthoDB" id="9779910at2"/>
<dbReference type="CDD" id="cd06223">
    <property type="entry name" value="PRTases_typeI"/>
    <property type="match status" value="1"/>
</dbReference>
<sequence>MQLSTTNWLHRLGYRSLDLLFPPSCLSCEAEIDQTSLDDTLCSDCRDELLASPGPVCQRCGARVPEVSGAALTCPRCEADKVHFDATLSLGPYDGLLRDLILRMKNDRSEQVGRMFARLILEKRGDDLQQMSIDCVVPIPMAPWRRLVRGTNPPEVIGRQIAAKMGRSHFPHLLRCRRNSLPQHGLSRPGRFRNVRGQLHVARGYSLESPHILLVDDVLTTGATCSEAARILKKQGASRVTVLVVGRTSDA</sequence>
<dbReference type="PANTHER" id="PTHR47505:SF1">
    <property type="entry name" value="DNA UTILIZATION PROTEIN YHGH"/>
    <property type="match status" value="1"/>
</dbReference>
<name>A0A5B9QJC0_9BACT</name>
<dbReference type="InterPro" id="IPR000836">
    <property type="entry name" value="PRTase_dom"/>
</dbReference>
<gene>
    <name evidence="3" type="ORF">Pr1d_14660</name>
</gene>
<protein>
    <submittedName>
        <fullName evidence="3">DNA utilization protein GntX</fullName>
    </submittedName>
</protein>
<dbReference type="InterPro" id="IPR029057">
    <property type="entry name" value="PRTase-like"/>
</dbReference>
<dbReference type="Proteomes" id="UP000323917">
    <property type="component" value="Chromosome"/>
</dbReference>
<evidence type="ECO:0000259" key="2">
    <source>
        <dbReference type="Pfam" id="PF18912"/>
    </source>
</evidence>
<dbReference type="KEGG" id="bgok:Pr1d_14660"/>
<evidence type="ECO:0000256" key="1">
    <source>
        <dbReference type="ARBA" id="ARBA00008007"/>
    </source>
</evidence>
<dbReference type="RefSeq" id="WP_148072874.1">
    <property type="nucleotide sequence ID" value="NZ_CP042913.1"/>
</dbReference>
<dbReference type="InterPro" id="IPR051910">
    <property type="entry name" value="ComF/GntX_DNA_util-trans"/>
</dbReference>
<evidence type="ECO:0000313" key="3">
    <source>
        <dbReference type="EMBL" id="QEG34193.1"/>
    </source>
</evidence>
<dbReference type="Pfam" id="PF18912">
    <property type="entry name" value="DZR_2"/>
    <property type="match status" value="1"/>
</dbReference>
<dbReference type="EMBL" id="CP042913">
    <property type="protein sequence ID" value="QEG34193.1"/>
    <property type="molecule type" value="Genomic_DNA"/>
</dbReference>
<evidence type="ECO:0000313" key="4">
    <source>
        <dbReference type="Proteomes" id="UP000323917"/>
    </source>
</evidence>
<dbReference type="InterPro" id="IPR044005">
    <property type="entry name" value="DZR_2"/>
</dbReference>
<accession>A0A5B9QJC0</accession>
<dbReference type="SUPFAM" id="SSF53271">
    <property type="entry name" value="PRTase-like"/>
    <property type="match status" value="1"/>
</dbReference>
<reference evidence="3 4" key="1">
    <citation type="submission" date="2019-08" db="EMBL/GenBank/DDBJ databases">
        <title>Deep-cultivation of Planctomycetes and their phenomic and genomic characterization uncovers novel biology.</title>
        <authorList>
            <person name="Wiegand S."/>
            <person name="Jogler M."/>
            <person name="Boedeker C."/>
            <person name="Pinto D."/>
            <person name="Vollmers J."/>
            <person name="Rivas-Marin E."/>
            <person name="Kohn T."/>
            <person name="Peeters S.H."/>
            <person name="Heuer A."/>
            <person name="Rast P."/>
            <person name="Oberbeckmann S."/>
            <person name="Bunk B."/>
            <person name="Jeske O."/>
            <person name="Meyerdierks A."/>
            <person name="Storesund J.E."/>
            <person name="Kallscheuer N."/>
            <person name="Luecker S."/>
            <person name="Lage O.M."/>
            <person name="Pohl T."/>
            <person name="Merkel B.J."/>
            <person name="Hornburger P."/>
            <person name="Mueller R.-W."/>
            <person name="Bruemmer F."/>
            <person name="Labrenz M."/>
            <person name="Spormann A.M."/>
            <person name="Op den Camp H."/>
            <person name="Overmann J."/>
            <person name="Amann R."/>
            <person name="Jetten M.S.M."/>
            <person name="Mascher T."/>
            <person name="Medema M.H."/>
            <person name="Devos D.P."/>
            <person name="Kaster A.-K."/>
            <person name="Ovreas L."/>
            <person name="Rohde M."/>
            <person name="Galperin M.Y."/>
            <person name="Jogler C."/>
        </authorList>
    </citation>
    <scope>NUCLEOTIDE SEQUENCE [LARGE SCALE GENOMIC DNA]</scope>
    <source>
        <strain evidence="3 4">Pr1d</strain>
    </source>
</reference>
<dbReference type="AlphaFoldDB" id="A0A5B9QJC0"/>
<dbReference type="PANTHER" id="PTHR47505">
    <property type="entry name" value="DNA UTILIZATION PROTEIN YHGH"/>
    <property type="match status" value="1"/>
</dbReference>
<keyword evidence="4" id="KW-1185">Reference proteome</keyword>
<proteinExistence type="inferred from homology"/>
<comment type="similarity">
    <text evidence="1">Belongs to the ComF/GntX family.</text>
</comment>
<organism evidence="3 4">
    <name type="scientific">Bythopirellula goksoeyrii</name>
    <dbReference type="NCBI Taxonomy" id="1400387"/>
    <lineage>
        <taxon>Bacteria</taxon>
        <taxon>Pseudomonadati</taxon>
        <taxon>Planctomycetota</taxon>
        <taxon>Planctomycetia</taxon>
        <taxon>Pirellulales</taxon>
        <taxon>Lacipirellulaceae</taxon>
        <taxon>Bythopirellula</taxon>
    </lineage>
</organism>
<dbReference type="Gene3D" id="3.40.50.2020">
    <property type="match status" value="1"/>
</dbReference>
<feature type="domain" description="Double zinc ribbon" evidence="2">
    <location>
        <begin position="17"/>
        <end position="77"/>
    </location>
</feature>